<comment type="caution">
    <text evidence="4">The sequence shown here is derived from an EMBL/GenBank/DDBJ whole genome shotgun (WGS) entry which is preliminary data.</text>
</comment>
<sequence>MAQSSFALGRPPSIRLSYVDCEFPDDDEATLDDQGNTLVGYYRWKYEFSKEIFASVIELTLTAQTPQYQTILDLDRKVREKTFFPHLNAFISPEDEEITPSLYMKRGLLGQFRSITLLYLHRSFFAQAMLDHPSNPLQSPYSPSFLAAYRVASGVIKSTLNHYNRFPELCGRWWGIWTHLFSAAIIVGCIVTRSPASSMAPSAFIELGLACDLFEKGAMHSRRARSGLAILYKMRRKAFQVYSQFRSGNGIPNKTLSVGRPDYGDDELALFGGQTRVLVSKLLSNSHKPRQQSRSSSSSASVSSDSESRLTPSNDSSHHPDTSREVHPSLVEYLSMFPPSTATHRNFEDQTPLTNSSVPALHQDQPDHALWQNPLPTPSLFTPLPPETFSSITSELSPFSPTTFYEQMERPAAAEIKADPDNSLVDLGMMMNGESGMDEQWISFMRDSGFLQGLKVKSHGRCFQFGLRFSSATTMVAGKSLKLNGTVLIHGDSALAGSEVAPSLSVTTTFRAPNPLEEGFIKTEELDLRHPNRHIYSRYSQQISTRAEHILSQINDGLALTYSSGLAAAYAALVLYQPKRIAIRGGYHGCHCTIEVYSKNQQYPVELVDLDAEYKPGDLCWLETPVNPTGESRDIQYYADKVELSSCIVGPADSTFGPPPLQYPFRFGADCILHSATKYFGGHSDLLAGVLIVKSRDEWNQLHSDRTFLGSMMGSLESWLLLRSLRTLHLRVPRQSASATNLAQWLNSIAKTPTGQSYDGVPGGVLIQVWHSSLQNKEKGGFDPAKQMQGGWNATFAVLFAKPEHAYQFPHALKYFVPATSLGGVESLVEHRIQSDAGADPRLVRLSVGVEDVEDLKADLKQGLKAVSSVSSYQVFFESSLNISKGQGKALSHFKR</sequence>
<dbReference type="InParanoid" id="A0A409VTH2"/>
<reference evidence="4 5" key="1">
    <citation type="journal article" date="2018" name="Evol. Lett.">
        <title>Horizontal gene cluster transfer increased hallucinogenic mushroom diversity.</title>
        <authorList>
            <person name="Reynolds H.T."/>
            <person name="Vijayakumar V."/>
            <person name="Gluck-Thaler E."/>
            <person name="Korotkin H.B."/>
            <person name="Matheny P.B."/>
            <person name="Slot J.C."/>
        </authorList>
    </citation>
    <scope>NUCLEOTIDE SEQUENCE [LARGE SCALE GENOMIC DNA]</scope>
    <source>
        <strain evidence="4 5">SRW20</strain>
    </source>
</reference>
<feature type="compositionally biased region" description="Low complexity" evidence="3">
    <location>
        <begin position="293"/>
        <end position="305"/>
    </location>
</feature>
<dbReference type="GO" id="GO:0019346">
    <property type="term" value="P:transsulfuration"/>
    <property type="evidence" value="ECO:0007669"/>
    <property type="project" value="InterPro"/>
</dbReference>
<dbReference type="InterPro" id="IPR015421">
    <property type="entry name" value="PyrdxlP-dep_Trfase_major"/>
</dbReference>
<dbReference type="InterPro" id="IPR000277">
    <property type="entry name" value="Cys/Met-Metab_PyrdxlP-dep_enz"/>
</dbReference>
<comment type="cofactor">
    <cofactor evidence="1">
        <name>pyridoxal 5'-phosphate</name>
        <dbReference type="ChEBI" id="CHEBI:597326"/>
    </cofactor>
</comment>
<dbReference type="InterPro" id="IPR015422">
    <property type="entry name" value="PyrdxlP-dep_Trfase_small"/>
</dbReference>
<dbReference type="CDD" id="cd12148">
    <property type="entry name" value="fungal_TF_MHR"/>
    <property type="match status" value="1"/>
</dbReference>
<evidence type="ECO:0000256" key="2">
    <source>
        <dbReference type="ARBA" id="ARBA00022898"/>
    </source>
</evidence>
<dbReference type="OrthoDB" id="424974at2759"/>
<gene>
    <name evidence="4" type="ORF">CVT26_001574</name>
</gene>
<keyword evidence="5" id="KW-1185">Reference proteome</keyword>
<evidence type="ECO:0000313" key="5">
    <source>
        <dbReference type="Proteomes" id="UP000284706"/>
    </source>
</evidence>
<dbReference type="PANTHER" id="PTHR11808">
    <property type="entry name" value="TRANS-SULFURATION ENZYME FAMILY MEMBER"/>
    <property type="match status" value="1"/>
</dbReference>
<feature type="region of interest" description="Disordered" evidence="3">
    <location>
        <begin position="284"/>
        <end position="325"/>
    </location>
</feature>
<dbReference type="PANTHER" id="PTHR11808:SF35">
    <property type="entry name" value="CYSTATHIONINE GAMMA-SYNTHASE (AFU_ORTHOLOGUE AFUA_7G01590)"/>
    <property type="match status" value="1"/>
</dbReference>
<feature type="compositionally biased region" description="Basic and acidic residues" evidence="3">
    <location>
        <begin position="316"/>
        <end position="325"/>
    </location>
</feature>
<evidence type="ECO:0000313" key="4">
    <source>
        <dbReference type="EMBL" id="PPQ69572.1"/>
    </source>
</evidence>
<dbReference type="STRING" id="231916.A0A409VTH2"/>
<organism evidence="4 5">
    <name type="scientific">Gymnopilus dilepis</name>
    <dbReference type="NCBI Taxonomy" id="231916"/>
    <lineage>
        <taxon>Eukaryota</taxon>
        <taxon>Fungi</taxon>
        <taxon>Dikarya</taxon>
        <taxon>Basidiomycota</taxon>
        <taxon>Agaricomycotina</taxon>
        <taxon>Agaricomycetes</taxon>
        <taxon>Agaricomycetidae</taxon>
        <taxon>Agaricales</taxon>
        <taxon>Agaricineae</taxon>
        <taxon>Hymenogastraceae</taxon>
        <taxon>Gymnopilus</taxon>
    </lineage>
</organism>
<feature type="compositionally biased region" description="Polar residues" evidence="3">
    <location>
        <begin position="341"/>
        <end position="358"/>
    </location>
</feature>
<proteinExistence type="predicted"/>
<dbReference type="SUPFAM" id="SSF53383">
    <property type="entry name" value="PLP-dependent transferases"/>
    <property type="match status" value="1"/>
</dbReference>
<dbReference type="InterPro" id="IPR015424">
    <property type="entry name" value="PyrdxlP-dep_Trfase"/>
</dbReference>
<feature type="region of interest" description="Disordered" evidence="3">
    <location>
        <begin position="341"/>
        <end position="361"/>
    </location>
</feature>
<dbReference type="Gene3D" id="3.40.640.10">
    <property type="entry name" value="Type I PLP-dependent aspartate aminotransferase-like (Major domain)"/>
    <property type="match status" value="1"/>
</dbReference>
<keyword evidence="2" id="KW-0663">Pyridoxal phosphate</keyword>
<evidence type="ECO:0000256" key="3">
    <source>
        <dbReference type="SAM" id="MobiDB-lite"/>
    </source>
</evidence>
<dbReference type="GO" id="GO:0016846">
    <property type="term" value="F:carbon-sulfur lyase activity"/>
    <property type="evidence" value="ECO:0007669"/>
    <property type="project" value="TreeGrafter"/>
</dbReference>
<dbReference type="Pfam" id="PF01053">
    <property type="entry name" value="Cys_Met_Meta_PP"/>
    <property type="match status" value="1"/>
</dbReference>
<dbReference type="GO" id="GO:0005737">
    <property type="term" value="C:cytoplasm"/>
    <property type="evidence" value="ECO:0007669"/>
    <property type="project" value="TreeGrafter"/>
</dbReference>
<dbReference type="Proteomes" id="UP000284706">
    <property type="component" value="Unassembled WGS sequence"/>
</dbReference>
<evidence type="ECO:0000256" key="1">
    <source>
        <dbReference type="ARBA" id="ARBA00001933"/>
    </source>
</evidence>
<dbReference type="EMBL" id="NHYE01005569">
    <property type="protein sequence ID" value="PPQ69572.1"/>
    <property type="molecule type" value="Genomic_DNA"/>
</dbReference>
<accession>A0A409VTH2</accession>
<dbReference type="AlphaFoldDB" id="A0A409VTH2"/>
<dbReference type="Gene3D" id="3.90.1150.10">
    <property type="entry name" value="Aspartate Aminotransferase, domain 1"/>
    <property type="match status" value="1"/>
</dbReference>
<dbReference type="GO" id="GO:0030170">
    <property type="term" value="F:pyridoxal phosphate binding"/>
    <property type="evidence" value="ECO:0007669"/>
    <property type="project" value="InterPro"/>
</dbReference>
<evidence type="ECO:0008006" key="6">
    <source>
        <dbReference type="Google" id="ProtNLM"/>
    </source>
</evidence>
<protein>
    <recommendedName>
        <fullName evidence="6">Cystathionine gamma-synthase</fullName>
    </recommendedName>
</protein>
<name>A0A409VTH2_9AGAR</name>